<feature type="transmembrane region" description="Helical" evidence="7">
    <location>
        <begin position="31"/>
        <end position="55"/>
    </location>
</feature>
<dbReference type="SUPFAM" id="SSF144091">
    <property type="entry name" value="Rhomboid-like"/>
    <property type="match status" value="1"/>
</dbReference>
<feature type="region of interest" description="Disordered" evidence="8">
    <location>
        <begin position="244"/>
        <end position="274"/>
    </location>
</feature>
<evidence type="ECO:0000256" key="4">
    <source>
        <dbReference type="ARBA" id="ARBA00022824"/>
    </source>
</evidence>
<evidence type="ECO:0000256" key="3">
    <source>
        <dbReference type="ARBA" id="ARBA00022692"/>
    </source>
</evidence>
<feature type="non-terminal residue" evidence="9">
    <location>
        <position position="1"/>
    </location>
</feature>
<dbReference type="InterPro" id="IPR035952">
    <property type="entry name" value="Rhomboid-like_sf"/>
</dbReference>
<dbReference type="EMBL" id="MCBQ01018676">
    <property type="protein sequence ID" value="RKF57676.1"/>
    <property type="molecule type" value="Genomic_DNA"/>
</dbReference>
<evidence type="ECO:0000256" key="7">
    <source>
        <dbReference type="RuleBase" id="RU363059"/>
    </source>
</evidence>
<name>A0A420HJR4_9PEZI</name>
<evidence type="ECO:0000313" key="10">
    <source>
        <dbReference type="Proteomes" id="UP000283383"/>
    </source>
</evidence>
<dbReference type="Pfam" id="PF04511">
    <property type="entry name" value="DER1"/>
    <property type="match status" value="1"/>
</dbReference>
<dbReference type="PANTHER" id="PTHR11009">
    <property type="entry name" value="DER1-LIKE PROTEIN, DERLIN"/>
    <property type="match status" value="1"/>
</dbReference>
<dbReference type="GO" id="GO:0005789">
    <property type="term" value="C:endoplasmic reticulum membrane"/>
    <property type="evidence" value="ECO:0007669"/>
    <property type="project" value="UniProtKB-SubCell"/>
</dbReference>
<evidence type="ECO:0000313" key="9">
    <source>
        <dbReference type="EMBL" id="RKF57676.1"/>
    </source>
</evidence>
<organism evidence="9 10">
    <name type="scientific">Golovinomyces cichoracearum</name>
    <dbReference type="NCBI Taxonomy" id="62708"/>
    <lineage>
        <taxon>Eukaryota</taxon>
        <taxon>Fungi</taxon>
        <taxon>Dikarya</taxon>
        <taxon>Ascomycota</taxon>
        <taxon>Pezizomycotina</taxon>
        <taxon>Leotiomycetes</taxon>
        <taxon>Erysiphales</taxon>
        <taxon>Erysiphaceae</taxon>
        <taxon>Golovinomyces</taxon>
    </lineage>
</organism>
<keyword evidence="3 7" id="KW-0812">Transmembrane</keyword>
<evidence type="ECO:0000256" key="2">
    <source>
        <dbReference type="ARBA" id="ARBA00008917"/>
    </source>
</evidence>
<dbReference type="GO" id="GO:0006950">
    <property type="term" value="P:response to stress"/>
    <property type="evidence" value="ECO:0007669"/>
    <property type="project" value="UniProtKB-ARBA"/>
</dbReference>
<keyword evidence="6 7" id="KW-0472">Membrane</keyword>
<keyword evidence="4 7" id="KW-0256">Endoplasmic reticulum</keyword>
<keyword evidence="10" id="KW-1185">Reference proteome</keyword>
<evidence type="ECO:0000256" key="5">
    <source>
        <dbReference type="ARBA" id="ARBA00022989"/>
    </source>
</evidence>
<keyword evidence="5 7" id="KW-1133">Transmembrane helix</keyword>
<accession>A0A420HJR4</accession>
<dbReference type="InterPro" id="IPR007599">
    <property type="entry name" value="DER1"/>
</dbReference>
<evidence type="ECO:0000256" key="8">
    <source>
        <dbReference type="SAM" id="MobiDB-lite"/>
    </source>
</evidence>
<feature type="transmembrane region" description="Helical" evidence="7">
    <location>
        <begin position="67"/>
        <end position="90"/>
    </location>
</feature>
<proteinExistence type="inferred from homology"/>
<comment type="caution">
    <text evidence="9">The sequence shown here is derived from an EMBL/GenBank/DDBJ whole genome shotgun (WGS) entry which is preliminary data.</text>
</comment>
<comment type="similarity">
    <text evidence="2 7">Belongs to the derlin family.</text>
</comment>
<comment type="function">
    <text evidence="7">May be involved in the degradation of misfolded endoplasmic reticulum (ER) luminal proteins.</text>
</comment>
<gene>
    <name evidence="9" type="ORF">GcM3_186049</name>
</gene>
<sequence length="274" mass="30398">SYVTFLISIQTPKVGHGCILESSTNFETRTLAASAFLLSVSVYTGLVPGYLVIFLPESIFKFPPQIWRLFTSFLITGKELGIIFDTFFIYQYGSRLESASPRFTNSGDFIAYIFFVCTTILGLNIFVAGGYVFTTALVLAFAYTSSQDDRGNKANFFVVTIPAVWIPYAMLLMTIVMAGLDTAKVQLTGLVAAHLHDFLTRLWPKFGGGNNLFPTPRFLRFFWLSDQSNQTRRPFGTIISPKIPPNAVPSVPSTRDVLPKSWQSRGSGHRLGGD</sequence>
<dbReference type="STRING" id="62708.A0A420HJR4"/>
<feature type="transmembrane region" description="Helical" evidence="7">
    <location>
        <begin position="110"/>
        <end position="143"/>
    </location>
</feature>
<protein>
    <recommendedName>
        <fullName evidence="7">Derlin</fullName>
    </recommendedName>
</protein>
<reference evidence="9 10" key="1">
    <citation type="journal article" date="2018" name="BMC Genomics">
        <title>Comparative genome analyses reveal sequence features reflecting distinct modes of host-adaptation between dicot and monocot powdery mildew.</title>
        <authorList>
            <person name="Wu Y."/>
            <person name="Ma X."/>
            <person name="Pan Z."/>
            <person name="Kale S.D."/>
            <person name="Song Y."/>
            <person name="King H."/>
            <person name="Zhang Q."/>
            <person name="Presley C."/>
            <person name="Deng X."/>
            <person name="Wei C.I."/>
            <person name="Xiao S."/>
        </authorList>
    </citation>
    <scope>NUCLEOTIDE SEQUENCE [LARGE SCALE GENOMIC DNA]</scope>
    <source>
        <strain evidence="9">UMSG3</strain>
    </source>
</reference>
<feature type="transmembrane region" description="Helical" evidence="7">
    <location>
        <begin position="155"/>
        <end position="180"/>
    </location>
</feature>
<dbReference type="Proteomes" id="UP000283383">
    <property type="component" value="Unassembled WGS sequence"/>
</dbReference>
<comment type="subcellular location">
    <subcellularLocation>
        <location evidence="1 7">Endoplasmic reticulum membrane</location>
        <topology evidence="1 7">Multi-pass membrane protein</topology>
    </subcellularLocation>
</comment>
<dbReference type="AlphaFoldDB" id="A0A420HJR4"/>
<evidence type="ECO:0000256" key="6">
    <source>
        <dbReference type="ARBA" id="ARBA00023136"/>
    </source>
</evidence>
<evidence type="ECO:0000256" key="1">
    <source>
        <dbReference type="ARBA" id="ARBA00004477"/>
    </source>
</evidence>